<comment type="cofactor">
    <cofactor evidence="1">
        <name>Mg(2+)</name>
        <dbReference type="ChEBI" id="CHEBI:18420"/>
    </cofactor>
</comment>
<feature type="compositionally biased region" description="Low complexity" evidence="5">
    <location>
        <begin position="249"/>
        <end position="258"/>
    </location>
</feature>
<feature type="compositionally biased region" description="Low complexity" evidence="5">
    <location>
        <begin position="714"/>
        <end position="734"/>
    </location>
</feature>
<gene>
    <name evidence="7" type="ORF">WJX81_001736</name>
</gene>
<dbReference type="InterPro" id="IPR013209">
    <property type="entry name" value="LNS2"/>
</dbReference>
<keyword evidence="4" id="KW-0378">Hydrolase</keyword>
<evidence type="ECO:0000313" key="8">
    <source>
        <dbReference type="Proteomes" id="UP001445335"/>
    </source>
</evidence>
<feature type="region of interest" description="Disordered" evidence="5">
    <location>
        <begin position="415"/>
        <end position="478"/>
    </location>
</feature>
<dbReference type="InterPro" id="IPR036412">
    <property type="entry name" value="HAD-like_sf"/>
</dbReference>
<dbReference type="InterPro" id="IPR031315">
    <property type="entry name" value="LNS2/PITP"/>
</dbReference>
<dbReference type="InterPro" id="IPR031703">
    <property type="entry name" value="Lipin_mid"/>
</dbReference>
<dbReference type="SMART" id="SM00775">
    <property type="entry name" value="LNS2"/>
    <property type="match status" value="1"/>
</dbReference>
<dbReference type="SUPFAM" id="SSF56784">
    <property type="entry name" value="HAD-like"/>
    <property type="match status" value="1"/>
</dbReference>
<feature type="compositionally biased region" description="Low complexity" evidence="5">
    <location>
        <begin position="281"/>
        <end position="290"/>
    </location>
</feature>
<dbReference type="Pfam" id="PF16876">
    <property type="entry name" value="Lipin_mid"/>
    <property type="match status" value="1"/>
</dbReference>
<protein>
    <recommendedName>
        <fullName evidence="3">phosphatidate phosphatase</fullName>
        <ecNumber evidence="3">3.1.3.4</ecNumber>
    </recommendedName>
</protein>
<evidence type="ECO:0000256" key="2">
    <source>
        <dbReference type="ARBA" id="ARBA00005476"/>
    </source>
</evidence>
<dbReference type="PANTHER" id="PTHR12181">
    <property type="entry name" value="LIPIN"/>
    <property type="match status" value="1"/>
</dbReference>
<evidence type="ECO:0000259" key="6">
    <source>
        <dbReference type="SMART" id="SM00775"/>
    </source>
</evidence>
<feature type="region of interest" description="Disordered" evidence="5">
    <location>
        <begin position="760"/>
        <end position="809"/>
    </location>
</feature>
<dbReference type="GO" id="GO:0008195">
    <property type="term" value="F:phosphatidate phosphatase activity"/>
    <property type="evidence" value="ECO:0007669"/>
    <property type="project" value="UniProtKB-EC"/>
</dbReference>
<comment type="caution">
    <text evidence="7">The sequence shown here is derived from an EMBL/GenBank/DDBJ whole genome shotgun (WGS) entry which is preliminary data.</text>
</comment>
<keyword evidence="8" id="KW-1185">Reference proteome</keyword>
<feature type="region of interest" description="Disordered" evidence="5">
    <location>
        <begin position="180"/>
        <end position="203"/>
    </location>
</feature>
<evidence type="ECO:0000256" key="4">
    <source>
        <dbReference type="ARBA" id="ARBA00022801"/>
    </source>
</evidence>
<dbReference type="Pfam" id="PF04571">
    <property type="entry name" value="Lipin_N"/>
    <property type="match status" value="1"/>
</dbReference>
<proteinExistence type="inferred from homology"/>
<name>A0AAW1QLT9_9CHLO</name>
<evidence type="ECO:0000256" key="3">
    <source>
        <dbReference type="ARBA" id="ARBA00012638"/>
    </source>
</evidence>
<feature type="region of interest" description="Disordered" evidence="5">
    <location>
        <begin position="1076"/>
        <end position="1123"/>
    </location>
</feature>
<feature type="region of interest" description="Disordered" evidence="5">
    <location>
        <begin position="714"/>
        <end position="744"/>
    </location>
</feature>
<feature type="compositionally biased region" description="Low complexity" evidence="5">
    <location>
        <begin position="793"/>
        <end position="802"/>
    </location>
</feature>
<dbReference type="InterPro" id="IPR026058">
    <property type="entry name" value="LIPIN"/>
</dbReference>
<feature type="region of interest" description="Disordered" evidence="5">
    <location>
        <begin position="249"/>
        <end position="306"/>
    </location>
</feature>
<feature type="compositionally biased region" description="Low complexity" evidence="5">
    <location>
        <begin position="415"/>
        <end position="448"/>
    </location>
</feature>
<dbReference type="Proteomes" id="UP001445335">
    <property type="component" value="Unassembled WGS sequence"/>
</dbReference>
<sequence length="1123" mass="115056">MSGRATRAASALRSSTVAAGLAVGNTISTLAPQLAGAIDIVIVEQPDGSLKSSPFYVRFGKYTGLRTTDRRVLINVNGKEADFAMHLGRSGEAYFVSEVPSDSGGEAAEEALAGMMSPPSGYSSGDEAVPYATAKQAASIQAAVEGLREEDSLTADYFAEDVARAPRDLAAARDVRDGAALRQADASGTPAAESAPRTTSVPVPAAPAAAAAAAGPLKAASAPAAVDERACGEAAEAWAQAPAAVAASGAGSGASSLSHAEEASTLAIERPERSAAELDRAASSTSSSRPPAHPWSASHARLLPTPLGAQGSPAVISAEDAAAPVGAGAAAGPSAIRAVEHEAPPGGLGPEVKGGRMELEAIDALLCVEGQAAPAALALAQRRLDAWEAGGPAPSDIPHAYRKIAEGGDRDAAAAAPAAVAAAPRAGSEAESTAPSSAPMPTGAAAAPLSGERARVEPGTPTGAAGGSGVGSCAAESPQASPFASTAAQASHSGSLGGFLGVQSVAPDANGSAAEPAHQPPTSNGGLSPWVKSASAPAPNAAAAPWQSPEGGTIEARSESWPPTGGLAAQQAGHELRSNAAQQAAIRAVNSIAEEDPEEGVALRSDSWLQLRGGRDGWPALAAVELSLCARRLQPGMGPAEAWEVFQASRVSRAAFEEAGPVVLSSPDLVVRLGGALYPWAAAAPAIVGALAFGGRWDSALTAGAGIPVAAPASPGADAPGALSAPAGSDAAASSGGGGASSLGAGERRGWRVWLGSWRRREGSGRRGDAPPPNSVNSLGQVEAGDMAGRQDSATSTAASAALPQGSGVGGGRLAPLRRTLKRRAFTPTLEQLASLGLRDGQNTIDFTFGRQRLRAYIYFLHWHTRLVISDIDGTITKSDLLGHVLPRVGWDWSHSGITRLYQNVRLNGYQILFLSSRAIAQASATRDYLHSLNQNGETLPDGPVIISPDGLFPSLYRELVLRRPHEFKIRCLEDIRALFPPEYNPFYAGFGNRDTDEISYLTVGIPAAKIFIINPRGELRKASSAVTTSSWSTLVAVNALVHEMFPPVAAVLPADTQTPREEYNDYNFWHVAPPVIIDSEDNEPPGPDADDEEEEDEDEDDGEESDDDPRRNGLAMSSDFFV</sequence>
<dbReference type="AlphaFoldDB" id="A0AAW1QLT9"/>
<organism evidence="7 8">
    <name type="scientific">Elliptochloris bilobata</name>
    <dbReference type="NCBI Taxonomy" id="381761"/>
    <lineage>
        <taxon>Eukaryota</taxon>
        <taxon>Viridiplantae</taxon>
        <taxon>Chlorophyta</taxon>
        <taxon>core chlorophytes</taxon>
        <taxon>Trebouxiophyceae</taxon>
        <taxon>Trebouxiophyceae incertae sedis</taxon>
        <taxon>Elliptochloris clade</taxon>
        <taxon>Elliptochloris</taxon>
    </lineage>
</organism>
<comment type="similarity">
    <text evidence="2">Belongs to the lipin family.</text>
</comment>
<dbReference type="EMBL" id="JALJOU010000087">
    <property type="protein sequence ID" value="KAK9822450.1"/>
    <property type="molecule type" value="Genomic_DNA"/>
</dbReference>
<dbReference type="EC" id="3.1.3.4" evidence="3"/>
<evidence type="ECO:0000256" key="1">
    <source>
        <dbReference type="ARBA" id="ARBA00001946"/>
    </source>
</evidence>
<dbReference type="Pfam" id="PF08235">
    <property type="entry name" value="LNS2"/>
    <property type="match status" value="1"/>
</dbReference>
<dbReference type="PANTHER" id="PTHR12181:SF12">
    <property type="entry name" value="PHOSPHATIDATE PHOSPHATASE"/>
    <property type="match status" value="1"/>
</dbReference>
<evidence type="ECO:0000256" key="5">
    <source>
        <dbReference type="SAM" id="MobiDB-lite"/>
    </source>
</evidence>
<feature type="region of interest" description="Disordered" evidence="5">
    <location>
        <begin position="507"/>
        <end position="574"/>
    </location>
</feature>
<dbReference type="InterPro" id="IPR007651">
    <property type="entry name" value="Lipin_N"/>
</dbReference>
<feature type="compositionally biased region" description="Basic and acidic residues" evidence="5">
    <location>
        <begin position="760"/>
        <end position="769"/>
    </location>
</feature>
<feature type="compositionally biased region" description="Acidic residues" evidence="5">
    <location>
        <begin position="1079"/>
        <end position="1108"/>
    </location>
</feature>
<reference evidence="7 8" key="1">
    <citation type="journal article" date="2024" name="Nat. Commun.">
        <title>Phylogenomics reveals the evolutionary origins of lichenization in chlorophyte algae.</title>
        <authorList>
            <person name="Puginier C."/>
            <person name="Libourel C."/>
            <person name="Otte J."/>
            <person name="Skaloud P."/>
            <person name="Haon M."/>
            <person name="Grisel S."/>
            <person name="Petersen M."/>
            <person name="Berrin J.G."/>
            <person name="Delaux P.M."/>
            <person name="Dal Grande F."/>
            <person name="Keller J."/>
        </authorList>
    </citation>
    <scope>NUCLEOTIDE SEQUENCE [LARGE SCALE GENOMIC DNA]</scope>
    <source>
        <strain evidence="7 8">SAG 245.80</strain>
    </source>
</reference>
<feature type="compositionally biased region" description="Low complexity" evidence="5">
    <location>
        <begin position="533"/>
        <end position="545"/>
    </location>
</feature>
<feature type="compositionally biased region" description="Basic and acidic residues" evidence="5">
    <location>
        <begin position="269"/>
        <end position="280"/>
    </location>
</feature>
<evidence type="ECO:0000313" key="7">
    <source>
        <dbReference type="EMBL" id="KAK9822450.1"/>
    </source>
</evidence>
<accession>A0AAW1QLT9</accession>
<feature type="domain" description="LNS2/PITP" evidence="6">
    <location>
        <begin position="867"/>
        <end position="1023"/>
    </location>
</feature>